<feature type="compositionally biased region" description="Low complexity" evidence="1">
    <location>
        <begin position="110"/>
        <end position="129"/>
    </location>
</feature>
<gene>
    <name evidence="3" type="ORF">SCHPADRAFT_995074</name>
</gene>
<feature type="region of interest" description="Disordered" evidence="1">
    <location>
        <begin position="141"/>
        <end position="178"/>
    </location>
</feature>
<sequence length="178" mass="18155">MSDGNYDRALLAQADDTTATNGRQNKQFYDADLLKEYDEQERQRQTAPASRSQTDLENGRQKEDYVPVSTPVSSKSPWYKTRNGIIVIVIAIIVVLGAVIGGAVGGTRVKGGSKSTQTTITSIPSSSTTVGQAGVSSAVTAGQSGGAQVGGSSATNGGQDMVVPTAAASSPESAGVSG</sequence>
<evidence type="ECO:0000256" key="1">
    <source>
        <dbReference type="SAM" id="MobiDB-lite"/>
    </source>
</evidence>
<evidence type="ECO:0000313" key="3">
    <source>
        <dbReference type="EMBL" id="KLO16499.1"/>
    </source>
</evidence>
<organism evidence="3 4">
    <name type="scientific">Schizopora paradoxa</name>
    <dbReference type="NCBI Taxonomy" id="27342"/>
    <lineage>
        <taxon>Eukaryota</taxon>
        <taxon>Fungi</taxon>
        <taxon>Dikarya</taxon>
        <taxon>Basidiomycota</taxon>
        <taxon>Agaricomycotina</taxon>
        <taxon>Agaricomycetes</taxon>
        <taxon>Hymenochaetales</taxon>
        <taxon>Schizoporaceae</taxon>
        <taxon>Schizopora</taxon>
    </lineage>
</organism>
<accession>A0A0H2RXL9</accession>
<reference evidence="3 4" key="1">
    <citation type="submission" date="2015-04" db="EMBL/GenBank/DDBJ databases">
        <title>Complete genome sequence of Schizopora paradoxa KUC8140, a cosmopolitan wood degrader in East Asia.</title>
        <authorList>
            <consortium name="DOE Joint Genome Institute"/>
            <person name="Min B."/>
            <person name="Park H."/>
            <person name="Jang Y."/>
            <person name="Kim J.-J."/>
            <person name="Kim K.H."/>
            <person name="Pangilinan J."/>
            <person name="Lipzen A."/>
            <person name="Riley R."/>
            <person name="Grigoriev I.V."/>
            <person name="Spatafora J.W."/>
            <person name="Choi I.-G."/>
        </authorList>
    </citation>
    <scope>NUCLEOTIDE SEQUENCE [LARGE SCALE GENOMIC DNA]</scope>
    <source>
        <strain evidence="3 4">KUC8140</strain>
    </source>
</reference>
<feature type="compositionally biased region" description="Polar residues" evidence="1">
    <location>
        <begin position="45"/>
        <end position="56"/>
    </location>
</feature>
<keyword evidence="2" id="KW-0812">Transmembrane</keyword>
<keyword evidence="4" id="KW-1185">Reference proteome</keyword>
<feature type="region of interest" description="Disordered" evidence="1">
    <location>
        <begin position="36"/>
        <end position="74"/>
    </location>
</feature>
<dbReference type="InParanoid" id="A0A0H2RXL9"/>
<dbReference type="EMBL" id="KQ085915">
    <property type="protein sequence ID" value="KLO16499.1"/>
    <property type="molecule type" value="Genomic_DNA"/>
</dbReference>
<evidence type="ECO:0000313" key="4">
    <source>
        <dbReference type="Proteomes" id="UP000053477"/>
    </source>
</evidence>
<keyword evidence="2" id="KW-1133">Transmembrane helix</keyword>
<dbReference type="AlphaFoldDB" id="A0A0H2RXL9"/>
<feature type="region of interest" description="Disordered" evidence="1">
    <location>
        <begin position="107"/>
        <end position="129"/>
    </location>
</feature>
<name>A0A0H2RXL9_9AGAM</name>
<dbReference type="Proteomes" id="UP000053477">
    <property type="component" value="Unassembled WGS sequence"/>
</dbReference>
<evidence type="ECO:0000256" key="2">
    <source>
        <dbReference type="SAM" id="Phobius"/>
    </source>
</evidence>
<proteinExistence type="predicted"/>
<keyword evidence="2" id="KW-0472">Membrane</keyword>
<protein>
    <submittedName>
        <fullName evidence="3">Uncharacterized protein</fullName>
    </submittedName>
</protein>
<feature type="transmembrane region" description="Helical" evidence="2">
    <location>
        <begin position="84"/>
        <end position="104"/>
    </location>
</feature>